<comment type="caution">
    <text evidence="1">The sequence shown here is derived from an EMBL/GenBank/DDBJ whole genome shotgun (WGS) entry which is preliminary data.</text>
</comment>
<dbReference type="EMBL" id="VBPB01000217">
    <property type="protein sequence ID" value="TMQ70568.1"/>
    <property type="molecule type" value="Genomic_DNA"/>
</dbReference>
<dbReference type="AlphaFoldDB" id="A0A538U3U8"/>
<reference evidence="1 2" key="1">
    <citation type="journal article" date="2019" name="Nat. Microbiol.">
        <title>Mediterranean grassland soil C-N compound turnover is dependent on rainfall and depth, and is mediated by genomically divergent microorganisms.</title>
        <authorList>
            <person name="Diamond S."/>
            <person name="Andeer P.F."/>
            <person name="Li Z."/>
            <person name="Crits-Christoph A."/>
            <person name="Burstein D."/>
            <person name="Anantharaman K."/>
            <person name="Lane K.R."/>
            <person name="Thomas B.C."/>
            <person name="Pan C."/>
            <person name="Northen T.R."/>
            <person name="Banfield J.F."/>
        </authorList>
    </citation>
    <scope>NUCLEOTIDE SEQUENCE [LARGE SCALE GENOMIC DNA]</scope>
    <source>
        <strain evidence="1">WS_11</strain>
    </source>
</reference>
<organism evidence="1 2">
    <name type="scientific">Eiseniibacteriota bacterium</name>
    <dbReference type="NCBI Taxonomy" id="2212470"/>
    <lineage>
        <taxon>Bacteria</taxon>
        <taxon>Candidatus Eiseniibacteriota</taxon>
    </lineage>
</organism>
<dbReference type="Proteomes" id="UP000319771">
    <property type="component" value="Unassembled WGS sequence"/>
</dbReference>
<gene>
    <name evidence="1" type="ORF">E6K81_12260</name>
</gene>
<evidence type="ECO:0000313" key="2">
    <source>
        <dbReference type="Proteomes" id="UP000319771"/>
    </source>
</evidence>
<sequence>MVPFYLMDRRHGTQRQVETPTLYRDQELWRMGMEERDGFLLVSGIRTFLFDLNTGEQILPQAPDNVSSAVWIKRPAPATEDSLGLRRLRARFR</sequence>
<name>A0A538U3U8_UNCEI</name>
<accession>A0A538U3U8</accession>
<protein>
    <submittedName>
        <fullName evidence="1">Uncharacterized protein</fullName>
    </submittedName>
</protein>
<evidence type="ECO:0000313" key="1">
    <source>
        <dbReference type="EMBL" id="TMQ70568.1"/>
    </source>
</evidence>
<proteinExistence type="predicted"/>